<keyword evidence="3" id="KW-0805">Transcription regulation</keyword>
<feature type="domain" description="HTH gntR-type" evidence="7">
    <location>
        <begin position="22"/>
        <end position="90"/>
    </location>
</feature>
<evidence type="ECO:0000256" key="6">
    <source>
        <dbReference type="SAM" id="MobiDB-lite"/>
    </source>
</evidence>
<evidence type="ECO:0000313" key="8">
    <source>
        <dbReference type="EMBL" id="KGN37620.1"/>
    </source>
</evidence>
<dbReference type="InterPro" id="IPR015424">
    <property type="entry name" value="PyrdxlP-dep_Trfase"/>
</dbReference>
<name>A0A0A0JJP7_9MICO</name>
<evidence type="ECO:0000256" key="2">
    <source>
        <dbReference type="ARBA" id="ARBA00022898"/>
    </source>
</evidence>
<evidence type="ECO:0000313" key="9">
    <source>
        <dbReference type="Proteomes" id="UP000030013"/>
    </source>
</evidence>
<reference evidence="8 9" key="1">
    <citation type="submission" date="2013-08" db="EMBL/GenBank/DDBJ databases">
        <title>The genome sequence of Knoellia aerolata.</title>
        <authorList>
            <person name="Zhu W."/>
            <person name="Wang G."/>
        </authorList>
    </citation>
    <scope>NUCLEOTIDE SEQUENCE [LARGE SCALE GENOMIC DNA]</scope>
    <source>
        <strain evidence="8 9">DSM 18566</strain>
    </source>
</reference>
<dbReference type="GO" id="GO:0003677">
    <property type="term" value="F:DNA binding"/>
    <property type="evidence" value="ECO:0007669"/>
    <property type="project" value="UniProtKB-KW"/>
</dbReference>
<dbReference type="CDD" id="cd00609">
    <property type="entry name" value="AAT_like"/>
    <property type="match status" value="1"/>
</dbReference>
<dbReference type="eggNOG" id="COG1167">
    <property type="taxonomic scope" value="Bacteria"/>
</dbReference>
<evidence type="ECO:0000256" key="1">
    <source>
        <dbReference type="ARBA" id="ARBA00005384"/>
    </source>
</evidence>
<organism evidence="8 9">
    <name type="scientific">Knoellia aerolata DSM 18566</name>
    <dbReference type="NCBI Taxonomy" id="1385519"/>
    <lineage>
        <taxon>Bacteria</taxon>
        <taxon>Bacillati</taxon>
        <taxon>Actinomycetota</taxon>
        <taxon>Actinomycetes</taxon>
        <taxon>Micrococcales</taxon>
        <taxon>Intrasporangiaceae</taxon>
        <taxon>Knoellia</taxon>
    </lineage>
</organism>
<dbReference type="PRINTS" id="PR00035">
    <property type="entry name" value="HTHGNTR"/>
</dbReference>
<dbReference type="PROSITE" id="PS50949">
    <property type="entry name" value="HTH_GNTR"/>
    <property type="match status" value="1"/>
</dbReference>
<dbReference type="EMBL" id="AVPL01000101">
    <property type="protein sequence ID" value="KGN37620.1"/>
    <property type="molecule type" value="Genomic_DNA"/>
</dbReference>
<evidence type="ECO:0000256" key="5">
    <source>
        <dbReference type="ARBA" id="ARBA00023163"/>
    </source>
</evidence>
<dbReference type="InterPro" id="IPR015421">
    <property type="entry name" value="PyrdxlP-dep_Trfase_major"/>
</dbReference>
<dbReference type="InterPro" id="IPR000524">
    <property type="entry name" value="Tscrpt_reg_HTH_GntR"/>
</dbReference>
<dbReference type="Gene3D" id="1.10.10.10">
    <property type="entry name" value="Winged helix-like DNA-binding domain superfamily/Winged helix DNA-binding domain"/>
    <property type="match status" value="1"/>
</dbReference>
<dbReference type="AlphaFoldDB" id="A0A0A0JJP7"/>
<dbReference type="Pfam" id="PF00155">
    <property type="entry name" value="Aminotran_1_2"/>
    <property type="match status" value="1"/>
</dbReference>
<protein>
    <recommendedName>
        <fullName evidence="7">HTH gntR-type domain-containing protein</fullName>
    </recommendedName>
</protein>
<dbReference type="Gene3D" id="3.40.640.10">
    <property type="entry name" value="Type I PLP-dependent aspartate aminotransferase-like (Major domain)"/>
    <property type="match status" value="1"/>
</dbReference>
<keyword evidence="5" id="KW-0804">Transcription</keyword>
<dbReference type="GO" id="GO:0003700">
    <property type="term" value="F:DNA-binding transcription factor activity"/>
    <property type="evidence" value="ECO:0007669"/>
    <property type="project" value="InterPro"/>
</dbReference>
<evidence type="ECO:0000256" key="4">
    <source>
        <dbReference type="ARBA" id="ARBA00023125"/>
    </source>
</evidence>
<feature type="compositionally biased region" description="Low complexity" evidence="6">
    <location>
        <begin position="468"/>
        <end position="487"/>
    </location>
</feature>
<dbReference type="InterPro" id="IPR004839">
    <property type="entry name" value="Aminotransferase_I/II_large"/>
</dbReference>
<dbReference type="InterPro" id="IPR036390">
    <property type="entry name" value="WH_DNA-bd_sf"/>
</dbReference>
<keyword evidence="4" id="KW-0238">DNA-binding</keyword>
<dbReference type="STRING" id="1385519.N801_01025"/>
<accession>A0A0A0JJP7</accession>
<sequence>MPAPVLSAARVADLVGPTAGEHPAYQVVADSLRLLIADGRITVGTRLPSERDLTAALGLSRTTVSSAYAVLRERGYLTSRRGSGSVASLPTGVVRRDTGLHLSPDVPEGTIDLTCAALRAPAGMTQAAEAAIAASPGYLCGSGYLLSGVPELREVVAARYTERGLPTNADEVIITTGAVVGTAIAARALLSPGDAVVLETPTYPNIFPTLNQLRARISAVPVEPNGWDVPTMTATIRASGARAAILLPDFHNPTGNLMSDDERASVAAALGRARITAVVDETVAEMGLDHEGPMPLPFGAHHTDTISVGSASKSHWGGLRIGWIRAPRRLHDSLVAARVPFDIGAPVIDQLVLLHLMRDAPGITDERRRGLVEARDSLASALRSRLPSLRFVRPQGGLSLWVELPEPVAAEVTLAAEDEGLLVASGPRFAAAGGLDRWIRLPYVLPPAELVEAVERLARAIERVAAGSAGSAGPAGPAGSPGSPGAARHARGRPAHPRGPLVA</sequence>
<dbReference type="InterPro" id="IPR051446">
    <property type="entry name" value="HTH_trans_reg/aminotransferase"/>
</dbReference>
<keyword evidence="2" id="KW-0663">Pyridoxal phosphate</keyword>
<dbReference type="PANTHER" id="PTHR46577">
    <property type="entry name" value="HTH-TYPE TRANSCRIPTIONAL REGULATORY PROTEIN GABR"/>
    <property type="match status" value="1"/>
</dbReference>
<evidence type="ECO:0000256" key="3">
    <source>
        <dbReference type="ARBA" id="ARBA00023015"/>
    </source>
</evidence>
<comment type="similarity">
    <text evidence="1">In the C-terminal section; belongs to the class-I pyridoxal-phosphate-dependent aminotransferase family.</text>
</comment>
<feature type="region of interest" description="Disordered" evidence="6">
    <location>
        <begin position="468"/>
        <end position="503"/>
    </location>
</feature>
<dbReference type="CDD" id="cd07377">
    <property type="entry name" value="WHTH_GntR"/>
    <property type="match status" value="1"/>
</dbReference>
<dbReference type="SUPFAM" id="SSF53383">
    <property type="entry name" value="PLP-dependent transferases"/>
    <property type="match status" value="1"/>
</dbReference>
<dbReference type="SUPFAM" id="SSF46785">
    <property type="entry name" value="Winged helix' DNA-binding domain"/>
    <property type="match status" value="1"/>
</dbReference>
<dbReference type="GO" id="GO:0030170">
    <property type="term" value="F:pyridoxal phosphate binding"/>
    <property type="evidence" value="ECO:0007669"/>
    <property type="project" value="InterPro"/>
</dbReference>
<dbReference type="OrthoDB" id="199743at2"/>
<keyword evidence="9" id="KW-1185">Reference proteome</keyword>
<evidence type="ECO:0000259" key="7">
    <source>
        <dbReference type="PROSITE" id="PS50949"/>
    </source>
</evidence>
<gene>
    <name evidence="8" type="ORF">N801_01025</name>
</gene>
<dbReference type="PANTHER" id="PTHR46577:SF1">
    <property type="entry name" value="HTH-TYPE TRANSCRIPTIONAL REGULATORY PROTEIN GABR"/>
    <property type="match status" value="1"/>
</dbReference>
<dbReference type="InterPro" id="IPR036388">
    <property type="entry name" value="WH-like_DNA-bd_sf"/>
</dbReference>
<dbReference type="Proteomes" id="UP000030013">
    <property type="component" value="Unassembled WGS sequence"/>
</dbReference>
<dbReference type="SMART" id="SM00345">
    <property type="entry name" value="HTH_GNTR"/>
    <property type="match status" value="1"/>
</dbReference>
<dbReference type="RefSeq" id="WP_084109242.1">
    <property type="nucleotide sequence ID" value="NZ_AVPL01000101.1"/>
</dbReference>
<comment type="caution">
    <text evidence="8">The sequence shown here is derived from an EMBL/GenBank/DDBJ whole genome shotgun (WGS) entry which is preliminary data.</text>
</comment>
<dbReference type="Pfam" id="PF00392">
    <property type="entry name" value="GntR"/>
    <property type="match status" value="1"/>
</dbReference>
<proteinExistence type="inferred from homology"/>